<dbReference type="PANTHER" id="PTHR40106:SF1">
    <property type="entry name" value="INNER MEMBRANE PROTEIN RCLC"/>
    <property type="match status" value="1"/>
</dbReference>
<proteinExistence type="predicted"/>
<dbReference type="InterPro" id="IPR016865">
    <property type="entry name" value="RclC"/>
</dbReference>
<evidence type="ECO:0000313" key="1">
    <source>
        <dbReference type="EMBL" id="MER6976629.1"/>
    </source>
</evidence>
<reference evidence="1 2" key="1">
    <citation type="submission" date="2024-06" db="EMBL/GenBank/DDBJ databases">
        <title>The Natural Products Discovery Center: Release of the First 8490 Sequenced Strains for Exploring Actinobacteria Biosynthetic Diversity.</title>
        <authorList>
            <person name="Kalkreuter E."/>
            <person name="Kautsar S.A."/>
            <person name="Yang D."/>
            <person name="Bader C.D."/>
            <person name="Teijaro C.N."/>
            <person name="Fluegel L."/>
            <person name="Davis C.M."/>
            <person name="Simpson J.R."/>
            <person name="Lauterbach L."/>
            <person name="Steele A.D."/>
            <person name="Gui C."/>
            <person name="Meng S."/>
            <person name="Li G."/>
            <person name="Viehrig K."/>
            <person name="Ye F."/>
            <person name="Su P."/>
            <person name="Kiefer A.F."/>
            <person name="Nichols A."/>
            <person name="Cepeda A.J."/>
            <person name="Yan W."/>
            <person name="Fan B."/>
            <person name="Jiang Y."/>
            <person name="Adhikari A."/>
            <person name="Zheng C.-J."/>
            <person name="Schuster L."/>
            <person name="Cowan T.M."/>
            <person name="Smanski M.J."/>
            <person name="Chevrette M.G."/>
            <person name="De Carvalho L.P.S."/>
            <person name="Shen B."/>
        </authorList>
    </citation>
    <scope>NUCLEOTIDE SEQUENCE [LARGE SCALE GENOMIC DNA]</scope>
    <source>
        <strain evidence="1 2">NPDC000634</strain>
    </source>
</reference>
<dbReference type="InterPro" id="IPR007339">
    <property type="entry name" value="RclC-like"/>
</dbReference>
<accession>A0ABV1VXH0</accession>
<organism evidence="1 2">
    <name type="scientific">Streptomyces carpinensis</name>
    <dbReference type="NCBI Taxonomy" id="66369"/>
    <lineage>
        <taxon>Bacteria</taxon>
        <taxon>Bacillati</taxon>
        <taxon>Actinomycetota</taxon>
        <taxon>Actinomycetes</taxon>
        <taxon>Kitasatosporales</taxon>
        <taxon>Streptomycetaceae</taxon>
        <taxon>Streptomyces</taxon>
    </lineage>
</organism>
<comment type="caution">
    <text evidence="1">The sequence shown here is derived from an EMBL/GenBank/DDBJ whole genome shotgun (WGS) entry which is preliminary data.</text>
</comment>
<keyword evidence="2" id="KW-1185">Reference proteome</keyword>
<sequence>MAAHTVIARLRSGGITASRFGLVLNLASIGRLKFEDYEVENIRPVVVSSPLLRRPLRGLGETRLARAIGITEITIAGMISTGRWAPRVSAAGSLLAAGMFTVTLSFLISTPEAWHQRGREPKLSPAGQFLIKDVVLLGASLITAAESLSRNRRP</sequence>
<dbReference type="EMBL" id="JBEPCU010000056">
    <property type="protein sequence ID" value="MER6976629.1"/>
    <property type="molecule type" value="Genomic_DNA"/>
</dbReference>
<gene>
    <name evidence="1" type="ORF">ABT317_06180</name>
</gene>
<evidence type="ECO:0000313" key="2">
    <source>
        <dbReference type="Proteomes" id="UP001458415"/>
    </source>
</evidence>
<dbReference type="Pfam" id="PF04224">
    <property type="entry name" value="DUF417"/>
    <property type="match status" value="1"/>
</dbReference>
<dbReference type="Proteomes" id="UP001458415">
    <property type="component" value="Unassembled WGS sequence"/>
</dbReference>
<dbReference type="PIRSF" id="PIRSF028065">
    <property type="entry name" value="UCP028065"/>
    <property type="match status" value="1"/>
</dbReference>
<dbReference type="PANTHER" id="PTHR40106">
    <property type="entry name" value="INNER MEMBRANE PROTEIN RCLC"/>
    <property type="match status" value="1"/>
</dbReference>
<dbReference type="RefSeq" id="WP_086722777.1">
    <property type="nucleotide sequence ID" value="NZ_MUBM01000016.1"/>
</dbReference>
<protein>
    <submittedName>
        <fullName evidence="1">DUF417 family protein</fullName>
    </submittedName>
</protein>
<name>A0ABV1VXH0_9ACTN</name>